<proteinExistence type="predicted"/>
<name>A0A368QU63_SETIT</name>
<reference evidence="2" key="2">
    <citation type="submission" date="2015-07" db="EMBL/GenBank/DDBJ databases">
        <authorList>
            <person name="Noorani M."/>
        </authorList>
    </citation>
    <scope>NUCLEOTIDE SEQUENCE</scope>
    <source>
        <strain evidence="2">Yugu1</strain>
    </source>
</reference>
<dbReference type="AlphaFoldDB" id="A0A368QU63"/>
<evidence type="ECO:0000256" key="1">
    <source>
        <dbReference type="SAM" id="MobiDB-lite"/>
    </source>
</evidence>
<feature type="compositionally biased region" description="Low complexity" evidence="1">
    <location>
        <begin position="68"/>
        <end position="79"/>
    </location>
</feature>
<feature type="region of interest" description="Disordered" evidence="1">
    <location>
        <begin position="28"/>
        <end position="95"/>
    </location>
</feature>
<feature type="compositionally biased region" description="Pro residues" evidence="1">
    <location>
        <begin position="49"/>
        <end position="58"/>
    </location>
</feature>
<feature type="compositionally biased region" description="Pro residues" evidence="1">
    <location>
        <begin position="80"/>
        <end position="89"/>
    </location>
</feature>
<sequence length="95" mass="9899">MATGCVRGGGPAIGALLAGDGRFRQWIRGNGSDGRRQWRSSRCSSRPPRCTPPSTPPRPPRRIPTPRRPATAAATVPASNPSPPPPEPGLAPEGS</sequence>
<organism evidence="2">
    <name type="scientific">Setaria italica</name>
    <name type="common">Foxtail millet</name>
    <name type="synonym">Panicum italicum</name>
    <dbReference type="NCBI Taxonomy" id="4555"/>
    <lineage>
        <taxon>Eukaryota</taxon>
        <taxon>Viridiplantae</taxon>
        <taxon>Streptophyta</taxon>
        <taxon>Embryophyta</taxon>
        <taxon>Tracheophyta</taxon>
        <taxon>Spermatophyta</taxon>
        <taxon>Magnoliopsida</taxon>
        <taxon>Liliopsida</taxon>
        <taxon>Poales</taxon>
        <taxon>Poaceae</taxon>
        <taxon>PACMAD clade</taxon>
        <taxon>Panicoideae</taxon>
        <taxon>Panicodae</taxon>
        <taxon>Paniceae</taxon>
        <taxon>Cenchrinae</taxon>
        <taxon>Setaria</taxon>
    </lineage>
</organism>
<accession>A0A368QU63</accession>
<protein>
    <submittedName>
        <fullName evidence="2">Uncharacterized protein</fullName>
    </submittedName>
</protein>
<reference evidence="2" key="1">
    <citation type="journal article" date="2012" name="Nat. Biotechnol.">
        <title>Reference genome sequence of the model plant Setaria.</title>
        <authorList>
            <person name="Bennetzen J.L."/>
            <person name="Schmutz J."/>
            <person name="Wang H."/>
            <person name="Percifield R."/>
            <person name="Hawkins J."/>
            <person name="Pontaroli A.C."/>
            <person name="Estep M."/>
            <person name="Feng L."/>
            <person name="Vaughn J.N."/>
            <person name="Grimwood J."/>
            <person name="Jenkins J."/>
            <person name="Barry K."/>
            <person name="Lindquist E."/>
            <person name="Hellsten U."/>
            <person name="Deshpande S."/>
            <person name="Wang X."/>
            <person name="Wu X."/>
            <person name="Mitros T."/>
            <person name="Triplett J."/>
            <person name="Yang X."/>
            <person name="Ye C.Y."/>
            <person name="Mauro-Herrera M."/>
            <person name="Wang L."/>
            <person name="Li P."/>
            <person name="Sharma M."/>
            <person name="Sharma R."/>
            <person name="Ronald P.C."/>
            <person name="Panaud O."/>
            <person name="Kellogg E.A."/>
            <person name="Brutnell T.P."/>
            <person name="Doust A.N."/>
            <person name="Tuskan G.A."/>
            <person name="Rokhsar D."/>
            <person name="Devos K.M."/>
        </authorList>
    </citation>
    <scope>NUCLEOTIDE SEQUENCE [LARGE SCALE GENOMIC DNA]</scope>
    <source>
        <strain evidence="2">Yugu1</strain>
    </source>
</reference>
<gene>
    <name evidence="2" type="ORF">SETIT_4G087900v2</name>
</gene>
<evidence type="ECO:0000313" key="2">
    <source>
        <dbReference type="EMBL" id="RCV20810.1"/>
    </source>
</evidence>
<dbReference type="EMBL" id="CM003531">
    <property type="protein sequence ID" value="RCV20810.1"/>
    <property type="molecule type" value="Genomic_DNA"/>
</dbReference>